<dbReference type="AlphaFoldDB" id="A0A6P1XZ60"/>
<dbReference type="PANTHER" id="PTHR39185:SF1">
    <property type="entry name" value="SWARMING MOTILITY PROTEIN SWRD"/>
    <property type="match status" value="1"/>
</dbReference>
<evidence type="ECO:0000313" key="2">
    <source>
        <dbReference type="Proteomes" id="UP000464374"/>
    </source>
</evidence>
<sequence length="65" mass="7450">MIKVTRLNGTQYWINPHQIETIDCNPDVTLHMLSGKSFVIKETPEALLDAIVAYRKCIGIFKNEM</sequence>
<protein>
    <submittedName>
        <fullName evidence="1">Flagellar protein FlbD</fullName>
    </submittedName>
</protein>
<name>A0A6P1XZ60_9SPIR</name>
<keyword evidence="1" id="KW-0966">Cell projection</keyword>
<proteinExistence type="predicted"/>
<keyword evidence="1" id="KW-0282">Flagellum</keyword>
<keyword evidence="1" id="KW-0969">Cilium</keyword>
<dbReference type="EMBL" id="CP048020">
    <property type="protein sequence ID" value="QHX42721.1"/>
    <property type="molecule type" value="Genomic_DNA"/>
</dbReference>
<evidence type="ECO:0000313" key="1">
    <source>
        <dbReference type="EMBL" id="QHX42721.1"/>
    </source>
</evidence>
<dbReference type="RefSeq" id="WP_162662830.1">
    <property type="nucleotide sequence ID" value="NZ_CP048020.1"/>
</dbReference>
<dbReference type="KEGG" id="trz:GWP43_03850"/>
<reference evidence="1 2" key="1">
    <citation type="submission" date="2020-01" db="EMBL/GenBank/DDBJ databases">
        <title>Complete genome sequence of a human oral phylogroup 1 Treponema sp. strain ATCC 700766, originally isolated from periodontitis dental plaque.</title>
        <authorList>
            <person name="Chan Y."/>
            <person name="Huo Y.-B."/>
            <person name="Yu X.-L."/>
            <person name="Zeng H."/>
            <person name="Leung W.-K."/>
            <person name="Watt R.M."/>
        </authorList>
    </citation>
    <scope>NUCLEOTIDE SEQUENCE [LARGE SCALE GENOMIC DNA]</scope>
    <source>
        <strain evidence="1 2">OMZ 804</strain>
    </source>
</reference>
<organism evidence="1 2">
    <name type="scientific">Treponema vincentii</name>
    <dbReference type="NCBI Taxonomy" id="69710"/>
    <lineage>
        <taxon>Bacteria</taxon>
        <taxon>Pseudomonadati</taxon>
        <taxon>Spirochaetota</taxon>
        <taxon>Spirochaetia</taxon>
        <taxon>Spirochaetales</taxon>
        <taxon>Treponemataceae</taxon>
        <taxon>Treponema</taxon>
    </lineage>
</organism>
<dbReference type="InterPro" id="IPR009384">
    <property type="entry name" value="SwrD-like"/>
</dbReference>
<dbReference type="Pfam" id="PF06289">
    <property type="entry name" value="FlbD"/>
    <property type="match status" value="1"/>
</dbReference>
<dbReference type="Proteomes" id="UP000464374">
    <property type="component" value="Chromosome"/>
</dbReference>
<accession>A0A6P1XZ60</accession>
<dbReference type="PANTHER" id="PTHR39185">
    <property type="entry name" value="SWARMING MOTILITY PROTEIN SWRD"/>
    <property type="match status" value="1"/>
</dbReference>
<gene>
    <name evidence="1" type="ORF">GWP43_03850</name>
</gene>